<dbReference type="InterPro" id="IPR043130">
    <property type="entry name" value="CDP-OH_PTrfase_TM_dom"/>
</dbReference>
<evidence type="ECO:0000256" key="16">
    <source>
        <dbReference type="SAM" id="Phobius"/>
    </source>
</evidence>
<organism evidence="17">
    <name type="scientific">uncultured Thermomicrobiales bacterium</name>
    <dbReference type="NCBI Taxonomy" id="1645740"/>
    <lineage>
        <taxon>Bacteria</taxon>
        <taxon>Pseudomonadati</taxon>
        <taxon>Thermomicrobiota</taxon>
        <taxon>Thermomicrobia</taxon>
        <taxon>Thermomicrobiales</taxon>
        <taxon>environmental samples</taxon>
    </lineage>
</organism>
<evidence type="ECO:0000256" key="6">
    <source>
        <dbReference type="ARBA" id="ARBA00022516"/>
    </source>
</evidence>
<evidence type="ECO:0000256" key="10">
    <source>
        <dbReference type="ARBA" id="ARBA00023098"/>
    </source>
</evidence>
<keyword evidence="6" id="KW-0444">Lipid biosynthesis</keyword>
<evidence type="ECO:0000256" key="8">
    <source>
        <dbReference type="ARBA" id="ARBA00022692"/>
    </source>
</evidence>
<dbReference type="PANTHER" id="PTHR14269:SF61">
    <property type="entry name" value="CDP-DIACYLGLYCEROL--SERINE O-PHOSPHATIDYLTRANSFERASE"/>
    <property type="match status" value="1"/>
</dbReference>
<dbReference type="InterPro" id="IPR050324">
    <property type="entry name" value="CDP-alcohol_PTase-I"/>
</dbReference>
<dbReference type="Gene3D" id="1.20.120.1760">
    <property type="match status" value="1"/>
</dbReference>
<comment type="catalytic activity">
    <reaction evidence="1">
        <text>a CDP-1,2-diacyl-sn-glycerol + L-serine = a 1,2-diacyl-sn-glycero-3-phospho-L-serine + CMP + H(+)</text>
        <dbReference type="Rhea" id="RHEA:16913"/>
        <dbReference type="ChEBI" id="CHEBI:15378"/>
        <dbReference type="ChEBI" id="CHEBI:33384"/>
        <dbReference type="ChEBI" id="CHEBI:57262"/>
        <dbReference type="ChEBI" id="CHEBI:58332"/>
        <dbReference type="ChEBI" id="CHEBI:60377"/>
        <dbReference type="EC" id="2.7.8.8"/>
    </reaction>
</comment>
<feature type="transmembrane region" description="Helical" evidence="16">
    <location>
        <begin position="37"/>
        <end position="57"/>
    </location>
</feature>
<comment type="similarity">
    <text evidence="3 15">Belongs to the CDP-alcohol phosphatidyltransferase class-I family.</text>
</comment>
<dbReference type="NCBIfam" id="TIGR00473">
    <property type="entry name" value="pssA"/>
    <property type="match status" value="1"/>
</dbReference>
<sequence>MKGKVRRGCEQIPNVITFCNLLCGVAAIMLVMDEHFLLAPAVIFLAGILDVIDGALARRLRGADPFGESLDSLADIISFGIAPALIVYRGFLHHWPSLGWLVAGGYAVCGAWRLARFASSEKGPFFQGLPITMAGMSAAAFLFYPNFWSPSAVAAMTLILALLMVSHFRFPKIPMLLRPFPRPVRLAIIALLAFAAIAISPAAVLTALGLTYFAVALLENFGFWEAVADGPVGDAVARLRSRN</sequence>
<keyword evidence="10" id="KW-0443">Lipid metabolism</keyword>
<feature type="transmembrane region" description="Helical" evidence="16">
    <location>
        <begin position="150"/>
        <end position="168"/>
    </location>
</feature>
<evidence type="ECO:0000256" key="2">
    <source>
        <dbReference type="ARBA" id="ARBA00004127"/>
    </source>
</evidence>
<dbReference type="EMBL" id="CADCWN010000382">
    <property type="protein sequence ID" value="CAA9589774.1"/>
    <property type="molecule type" value="Genomic_DNA"/>
</dbReference>
<feature type="transmembrane region" description="Helical" evidence="16">
    <location>
        <begin position="69"/>
        <end position="91"/>
    </location>
</feature>
<accession>A0A6J4VYA5</accession>
<evidence type="ECO:0000256" key="7">
    <source>
        <dbReference type="ARBA" id="ARBA00022679"/>
    </source>
</evidence>
<keyword evidence="11 16" id="KW-0472">Membrane</keyword>
<keyword evidence="7 15" id="KW-0808">Transferase</keyword>
<dbReference type="InterPro" id="IPR004533">
    <property type="entry name" value="CDP-diaglyc--ser_O-PTrfase"/>
</dbReference>
<dbReference type="PROSITE" id="PS00379">
    <property type="entry name" value="CDP_ALCOHOL_P_TRANSF"/>
    <property type="match status" value="1"/>
</dbReference>
<evidence type="ECO:0000256" key="14">
    <source>
        <dbReference type="ARBA" id="ARBA00032361"/>
    </source>
</evidence>
<dbReference type="InterPro" id="IPR000462">
    <property type="entry name" value="CDP-OH_P_trans"/>
</dbReference>
<evidence type="ECO:0000256" key="12">
    <source>
        <dbReference type="ARBA" id="ARBA00023209"/>
    </source>
</evidence>
<dbReference type="InterPro" id="IPR048254">
    <property type="entry name" value="CDP_ALCOHOL_P_TRANSF_CS"/>
</dbReference>
<keyword evidence="12" id="KW-0594">Phospholipid biosynthesis</keyword>
<evidence type="ECO:0000313" key="17">
    <source>
        <dbReference type="EMBL" id="CAA9589774.1"/>
    </source>
</evidence>
<protein>
    <recommendedName>
        <fullName evidence="5">CDP-diacylglycerol--serine O-phosphatidyltransferase</fullName>
        <ecNumber evidence="4">2.7.8.8</ecNumber>
    </recommendedName>
    <alternativeName>
        <fullName evidence="14">Phosphatidylserine synthase</fullName>
    </alternativeName>
</protein>
<dbReference type="AlphaFoldDB" id="A0A6J4VYA5"/>
<dbReference type="Pfam" id="PF01066">
    <property type="entry name" value="CDP-OH_P_transf"/>
    <property type="match status" value="1"/>
</dbReference>
<dbReference type="GO" id="GO:0008654">
    <property type="term" value="P:phospholipid biosynthetic process"/>
    <property type="evidence" value="ECO:0007669"/>
    <property type="project" value="UniProtKB-KW"/>
</dbReference>
<proteinExistence type="inferred from homology"/>
<dbReference type="GO" id="GO:0016020">
    <property type="term" value="C:membrane"/>
    <property type="evidence" value="ECO:0007669"/>
    <property type="project" value="InterPro"/>
</dbReference>
<comment type="subcellular location">
    <subcellularLocation>
        <location evidence="2">Endomembrane system</location>
        <topology evidence="2">Multi-pass membrane protein</topology>
    </subcellularLocation>
</comment>
<gene>
    <name evidence="17" type="ORF">AVDCRST_MAG18-4747</name>
</gene>
<dbReference type="EC" id="2.7.8.8" evidence="4"/>
<feature type="transmembrane region" description="Helical" evidence="16">
    <location>
        <begin position="12"/>
        <end position="31"/>
    </location>
</feature>
<dbReference type="GO" id="GO:0003882">
    <property type="term" value="F:CDP-diacylglycerol-serine O-phosphatidyltransferase activity"/>
    <property type="evidence" value="ECO:0007669"/>
    <property type="project" value="UniProtKB-EC"/>
</dbReference>
<keyword evidence="8 16" id="KW-0812">Transmembrane</keyword>
<dbReference type="GO" id="GO:0012505">
    <property type="term" value="C:endomembrane system"/>
    <property type="evidence" value="ECO:0007669"/>
    <property type="project" value="UniProtKB-SubCell"/>
</dbReference>
<evidence type="ECO:0000256" key="9">
    <source>
        <dbReference type="ARBA" id="ARBA00022989"/>
    </source>
</evidence>
<reference evidence="17" key="1">
    <citation type="submission" date="2020-02" db="EMBL/GenBank/DDBJ databases">
        <authorList>
            <person name="Meier V. D."/>
        </authorList>
    </citation>
    <scope>NUCLEOTIDE SEQUENCE</scope>
    <source>
        <strain evidence="17">AVDCRST_MAG18</strain>
    </source>
</reference>
<keyword evidence="9 16" id="KW-1133">Transmembrane helix</keyword>
<name>A0A6J4VYA5_9BACT</name>
<dbReference type="PANTHER" id="PTHR14269">
    <property type="entry name" value="CDP-DIACYLGLYCEROL--GLYCEROL-3-PHOSPHATE 3-PHOSPHATIDYLTRANSFERASE-RELATED"/>
    <property type="match status" value="1"/>
</dbReference>
<evidence type="ECO:0000256" key="15">
    <source>
        <dbReference type="RuleBase" id="RU003750"/>
    </source>
</evidence>
<evidence type="ECO:0000256" key="3">
    <source>
        <dbReference type="ARBA" id="ARBA00010441"/>
    </source>
</evidence>
<keyword evidence="13" id="KW-1208">Phospholipid metabolism</keyword>
<evidence type="ECO:0000256" key="11">
    <source>
        <dbReference type="ARBA" id="ARBA00023136"/>
    </source>
</evidence>
<evidence type="ECO:0000256" key="4">
    <source>
        <dbReference type="ARBA" id="ARBA00013174"/>
    </source>
</evidence>
<evidence type="ECO:0000256" key="5">
    <source>
        <dbReference type="ARBA" id="ARBA00017171"/>
    </source>
</evidence>
<evidence type="ECO:0000256" key="13">
    <source>
        <dbReference type="ARBA" id="ARBA00023264"/>
    </source>
</evidence>
<feature type="transmembrane region" description="Helical" evidence="16">
    <location>
        <begin position="189"/>
        <end position="215"/>
    </location>
</feature>
<evidence type="ECO:0000256" key="1">
    <source>
        <dbReference type="ARBA" id="ARBA00000287"/>
    </source>
</evidence>